<evidence type="ECO:0008006" key="4">
    <source>
        <dbReference type="Google" id="ProtNLM"/>
    </source>
</evidence>
<feature type="transmembrane region" description="Helical" evidence="1">
    <location>
        <begin position="43"/>
        <end position="65"/>
    </location>
</feature>
<evidence type="ECO:0000313" key="3">
    <source>
        <dbReference type="Proteomes" id="UP001597013"/>
    </source>
</evidence>
<evidence type="ECO:0000313" key="2">
    <source>
        <dbReference type="EMBL" id="MFD1062177.1"/>
    </source>
</evidence>
<dbReference type="RefSeq" id="WP_386127795.1">
    <property type="nucleotide sequence ID" value="NZ_JBHTJL010000009.1"/>
</dbReference>
<evidence type="ECO:0000256" key="1">
    <source>
        <dbReference type="SAM" id="Phobius"/>
    </source>
</evidence>
<keyword evidence="1" id="KW-0812">Transmembrane</keyword>
<dbReference type="EMBL" id="JBHTJL010000009">
    <property type="protein sequence ID" value="MFD1062177.1"/>
    <property type="molecule type" value="Genomic_DNA"/>
</dbReference>
<organism evidence="2 3">
    <name type="scientific">Winogradskyella litorisediminis</name>
    <dbReference type="NCBI Taxonomy" id="1156618"/>
    <lineage>
        <taxon>Bacteria</taxon>
        <taxon>Pseudomonadati</taxon>
        <taxon>Bacteroidota</taxon>
        <taxon>Flavobacteriia</taxon>
        <taxon>Flavobacteriales</taxon>
        <taxon>Flavobacteriaceae</taxon>
        <taxon>Winogradskyella</taxon>
    </lineage>
</organism>
<feature type="transmembrane region" description="Helical" evidence="1">
    <location>
        <begin position="77"/>
        <end position="97"/>
    </location>
</feature>
<reference evidence="3" key="1">
    <citation type="journal article" date="2019" name="Int. J. Syst. Evol. Microbiol.">
        <title>The Global Catalogue of Microorganisms (GCM) 10K type strain sequencing project: providing services to taxonomists for standard genome sequencing and annotation.</title>
        <authorList>
            <consortium name="The Broad Institute Genomics Platform"/>
            <consortium name="The Broad Institute Genome Sequencing Center for Infectious Disease"/>
            <person name="Wu L."/>
            <person name="Ma J."/>
        </authorList>
    </citation>
    <scope>NUCLEOTIDE SEQUENCE [LARGE SCALE GENOMIC DNA]</scope>
    <source>
        <strain evidence="3">CCUG 62215</strain>
    </source>
</reference>
<gene>
    <name evidence="2" type="ORF">ACFQ1Q_02880</name>
</gene>
<keyword evidence="1" id="KW-1133">Transmembrane helix</keyword>
<accession>A0ABW3N387</accession>
<proteinExistence type="predicted"/>
<protein>
    <recommendedName>
        <fullName evidence="4">Superfamily III holin-X</fullName>
    </recommendedName>
</protein>
<keyword evidence="3" id="KW-1185">Reference proteome</keyword>
<name>A0ABW3N387_9FLAO</name>
<sequence>MAIFDSLDETTDHAIDRTEAFLKSSEAYYELKLFQMLSSSLSLIIKFTLLGALFLIAFIFIAAAIANTIGDALDSVVKGYLATAGIFIFLGLLIFVFRKSIENLIVKKLSTKIYETKS</sequence>
<keyword evidence="1" id="KW-0472">Membrane</keyword>
<comment type="caution">
    <text evidence="2">The sequence shown here is derived from an EMBL/GenBank/DDBJ whole genome shotgun (WGS) entry which is preliminary data.</text>
</comment>
<dbReference type="Proteomes" id="UP001597013">
    <property type="component" value="Unassembled WGS sequence"/>
</dbReference>